<dbReference type="EMBL" id="JAFMPY010000031">
    <property type="protein sequence ID" value="MBO0906059.1"/>
    <property type="molecule type" value="Genomic_DNA"/>
</dbReference>
<dbReference type="RefSeq" id="WP_207352694.1">
    <property type="nucleotide sequence ID" value="NZ_JAFMPY010000031.1"/>
</dbReference>
<keyword evidence="1" id="KW-0812">Transmembrane</keyword>
<dbReference type="Gene3D" id="6.10.340.10">
    <property type="match status" value="1"/>
</dbReference>
<dbReference type="InterPro" id="IPR000160">
    <property type="entry name" value="GGDEF_dom"/>
</dbReference>
<feature type="transmembrane region" description="Helical" evidence="1">
    <location>
        <begin position="199"/>
        <end position="217"/>
    </location>
</feature>
<dbReference type="Gene3D" id="3.20.20.450">
    <property type="entry name" value="EAL domain"/>
    <property type="match status" value="1"/>
</dbReference>
<feature type="domain" description="GGDEF" evidence="4">
    <location>
        <begin position="318"/>
        <end position="451"/>
    </location>
</feature>
<dbReference type="Pfam" id="PF00672">
    <property type="entry name" value="HAMP"/>
    <property type="match status" value="1"/>
</dbReference>
<evidence type="ECO:0000259" key="3">
    <source>
        <dbReference type="PROSITE" id="PS50885"/>
    </source>
</evidence>
<dbReference type="SUPFAM" id="SSF158472">
    <property type="entry name" value="HAMP domain-like"/>
    <property type="match status" value="1"/>
</dbReference>
<organism evidence="5 6">
    <name type="scientific">Jiella sonneratiae</name>
    <dbReference type="NCBI Taxonomy" id="2816856"/>
    <lineage>
        <taxon>Bacteria</taxon>
        <taxon>Pseudomonadati</taxon>
        <taxon>Pseudomonadota</taxon>
        <taxon>Alphaproteobacteria</taxon>
        <taxon>Hyphomicrobiales</taxon>
        <taxon>Aurantimonadaceae</taxon>
        <taxon>Jiella</taxon>
    </lineage>
</organism>
<dbReference type="InterPro" id="IPR029787">
    <property type="entry name" value="Nucleotide_cyclase"/>
</dbReference>
<dbReference type="Pfam" id="PF00563">
    <property type="entry name" value="EAL"/>
    <property type="match status" value="1"/>
</dbReference>
<feature type="domain" description="EAL" evidence="2">
    <location>
        <begin position="460"/>
        <end position="709"/>
    </location>
</feature>
<protein>
    <submittedName>
        <fullName evidence="5">EAL domain-containing protein</fullName>
    </submittedName>
</protein>
<evidence type="ECO:0000313" key="5">
    <source>
        <dbReference type="EMBL" id="MBO0906059.1"/>
    </source>
</evidence>
<dbReference type="Pfam" id="PF00990">
    <property type="entry name" value="GGDEF"/>
    <property type="match status" value="1"/>
</dbReference>
<proteinExistence type="predicted"/>
<gene>
    <name evidence="5" type="ORF">J1C47_20620</name>
</gene>
<feature type="domain" description="HAMP" evidence="3">
    <location>
        <begin position="219"/>
        <end position="272"/>
    </location>
</feature>
<evidence type="ECO:0000256" key="1">
    <source>
        <dbReference type="SAM" id="Phobius"/>
    </source>
</evidence>
<dbReference type="CDD" id="cd01949">
    <property type="entry name" value="GGDEF"/>
    <property type="match status" value="1"/>
</dbReference>
<dbReference type="PROSITE" id="PS50883">
    <property type="entry name" value="EAL"/>
    <property type="match status" value="1"/>
</dbReference>
<dbReference type="PANTHER" id="PTHR44757:SF2">
    <property type="entry name" value="BIOFILM ARCHITECTURE MAINTENANCE PROTEIN MBAA"/>
    <property type="match status" value="1"/>
</dbReference>
<comment type="caution">
    <text evidence="5">The sequence shown here is derived from an EMBL/GenBank/DDBJ whole genome shotgun (WGS) entry which is preliminary data.</text>
</comment>
<dbReference type="PROSITE" id="PS50885">
    <property type="entry name" value="HAMP"/>
    <property type="match status" value="1"/>
</dbReference>
<reference evidence="5 6" key="1">
    <citation type="submission" date="2021-03" db="EMBL/GenBank/DDBJ databases">
        <title>Whole genome sequence of Jiella sp. MQZ13P-4.</title>
        <authorList>
            <person name="Tuo L."/>
        </authorList>
    </citation>
    <scope>NUCLEOTIDE SEQUENCE [LARGE SCALE GENOMIC DNA]</scope>
    <source>
        <strain evidence="5 6">MQZ13P-4</strain>
    </source>
</reference>
<sequence>MRVLPHFTLTTSILAAVTAVLLAVQVPGVAFEIAGQRNAIIRAAEDEAQAAIDMLEAVHVQSMLNRGRTEDGDPAIETLNGTMAQFSAVTRNVELWVFMGPKVVSYQLANGESEVERPVDAVDGEVVASGAPLSRFADDRFRLSRPVVLGKGHASDQKCAGCHAGLMGMRPGEVIGGYSAAVDLTAALQQWRAGILGRVAWAALTLSLTLAAIYLLLRLFALRPLRRLAAATERLAGGDTQVALDFAQGGDAIGTMARSLRTFRDGLIAKRRLEAEKAVVDNELQFLSSHDAMTGLANRAQFHARGEEALGTMDAEGACVAVLCVDVDHFKFINDTMGHGAGDRILQTVAERLRKAAGGTGLAARFGGDEFAVLITHRPDREAVELVCRQIVEAFAERVEIDGRAFSVTVSVGVALAPWDGGSVDELLRHADMALYQTKSEGRNGFRFYSREISASIEERRQLESDLHEAFAAGCLELHYQPLVDVDSNAIVGVEALMRWNHPERGWVSPAVFIPIAETCGLIVPMGKWLLETACAQAALWPGVTLAVNVSPAQFRDGDFARFVGETLESTGLAPSRLELEITEGMLLDESHKPLETLQALKAHGVRIAMDDFGTGYSSLGYLRSFPFDKIKIDRSFVGILETDPNAAAIVRSVVALGRSLGMVTTAEGVETREQLAFLADERCDQAQGYYLARPQDPLRLTALLGTWPSRRAPGSLGANGATALHLQAAG</sequence>
<keyword evidence="6" id="KW-1185">Reference proteome</keyword>
<dbReference type="SMART" id="SM00304">
    <property type="entry name" value="HAMP"/>
    <property type="match status" value="1"/>
</dbReference>
<dbReference type="Proteomes" id="UP000664288">
    <property type="component" value="Unassembled WGS sequence"/>
</dbReference>
<dbReference type="NCBIfam" id="TIGR00254">
    <property type="entry name" value="GGDEF"/>
    <property type="match status" value="1"/>
</dbReference>
<dbReference type="InterPro" id="IPR052155">
    <property type="entry name" value="Biofilm_reg_signaling"/>
</dbReference>
<keyword evidence="1" id="KW-0472">Membrane</keyword>
<dbReference type="SMART" id="SM00052">
    <property type="entry name" value="EAL"/>
    <property type="match status" value="1"/>
</dbReference>
<evidence type="ECO:0000259" key="4">
    <source>
        <dbReference type="PROSITE" id="PS50887"/>
    </source>
</evidence>
<dbReference type="InterPro" id="IPR035919">
    <property type="entry name" value="EAL_sf"/>
</dbReference>
<dbReference type="InterPro" id="IPR043128">
    <property type="entry name" value="Rev_trsase/Diguanyl_cyclase"/>
</dbReference>
<evidence type="ECO:0000259" key="2">
    <source>
        <dbReference type="PROSITE" id="PS50883"/>
    </source>
</evidence>
<dbReference type="CDD" id="cd06225">
    <property type="entry name" value="HAMP"/>
    <property type="match status" value="1"/>
</dbReference>
<dbReference type="SMART" id="SM00267">
    <property type="entry name" value="GGDEF"/>
    <property type="match status" value="1"/>
</dbReference>
<dbReference type="CDD" id="cd01948">
    <property type="entry name" value="EAL"/>
    <property type="match status" value="1"/>
</dbReference>
<dbReference type="Gene3D" id="3.30.70.270">
    <property type="match status" value="1"/>
</dbReference>
<dbReference type="InterPro" id="IPR001633">
    <property type="entry name" value="EAL_dom"/>
</dbReference>
<keyword evidence="1" id="KW-1133">Transmembrane helix</keyword>
<accession>A0ABS3J8R5</accession>
<dbReference type="SUPFAM" id="SSF55073">
    <property type="entry name" value="Nucleotide cyclase"/>
    <property type="match status" value="1"/>
</dbReference>
<name>A0ABS3J8R5_9HYPH</name>
<dbReference type="PROSITE" id="PS50887">
    <property type="entry name" value="GGDEF"/>
    <property type="match status" value="1"/>
</dbReference>
<evidence type="ECO:0000313" key="6">
    <source>
        <dbReference type="Proteomes" id="UP000664288"/>
    </source>
</evidence>
<dbReference type="InterPro" id="IPR003660">
    <property type="entry name" value="HAMP_dom"/>
</dbReference>
<dbReference type="PANTHER" id="PTHR44757">
    <property type="entry name" value="DIGUANYLATE CYCLASE DGCP"/>
    <property type="match status" value="1"/>
</dbReference>
<dbReference type="SUPFAM" id="SSF141868">
    <property type="entry name" value="EAL domain-like"/>
    <property type="match status" value="1"/>
</dbReference>